<sequence length="221" mass="24331">MKQIELDETADIRPEISEAELPEGERILWQGKPDWWRFAVKAFRMKWVTAYFAVLIAWRIGSVHNDTGSWAMGFAHAMPLVIAFCIVGTILMVVALLYARSTGFIVTDRRVVMRYGVALPSQLNIPLKDIEAAGLRVYRDGTGDIPLVLPKGSRPFYFQLWPFARPFRLRAAEPMLRAIPDAERVAGTLARALAATGGTAQLGQSVGQAGAEPYGSEAALA</sequence>
<keyword evidence="1" id="KW-0812">Transmembrane</keyword>
<gene>
    <name evidence="3" type="ORF">DYI37_03505</name>
</gene>
<dbReference type="InterPro" id="IPR005182">
    <property type="entry name" value="YdbS-like_PH"/>
</dbReference>
<feature type="transmembrane region" description="Helical" evidence="1">
    <location>
        <begin position="42"/>
        <end position="60"/>
    </location>
</feature>
<evidence type="ECO:0000313" key="4">
    <source>
        <dbReference type="Proteomes" id="UP000264310"/>
    </source>
</evidence>
<dbReference type="EMBL" id="QURL01000002">
    <property type="protein sequence ID" value="RFC64947.1"/>
    <property type="molecule type" value="Genomic_DNA"/>
</dbReference>
<evidence type="ECO:0000313" key="3">
    <source>
        <dbReference type="EMBL" id="RFC64947.1"/>
    </source>
</evidence>
<keyword evidence="1" id="KW-0472">Membrane</keyword>
<dbReference type="AlphaFoldDB" id="A0A371X6U6"/>
<dbReference type="Pfam" id="PF03703">
    <property type="entry name" value="bPH_2"/>
    <property type="match status" value="1"/>
</dbReference>
<dbReference type="Proteomes" id="UP000264310">
    <property type="component" value="Unassembled WGS sequence"/>
</dbReference>
<evidence type="ECO:0000256" key="1">
    <source>
        <dbReference type="SAM" id="Phobius"/>
    </source>
</evidence>
<keyword evidence="1" id="KW-1133">Transmembrane helix</keyword>
<dbReference type="NCBIfam" id="NF040894">
    <property type="entry name" value="puhB_PGC"/>
    <property type="match status" value="1"/>
</dbReference>
<feature type="domain" description="YdbS-like PH" evidence="2">
    <location>
        <begin position="100"/>
        <end position="187"/>
    </location>
</feature>
<dbReference type="InterPro" id="IPR054839">
    <property type="entry name" value="puhB_PGC"/>
</dbReference>
<evidence type="ECO:0000259" key="2">
    <source>
        <dbReference type="Pfam" id="PF03703"/>
    </source>
</evidence>
<dbReference type="OrthoDB" id="7345733at2"/>
<protein>
    <submittedName>
        <fullName evidence="3">PH domain-containing protein</fullName>
    </submittedName>
</protein>
<name>A0A371X6U6_9HYPH</name>
<reference evidence="3 4" key="1">
    <citation type="submission" date="2018-08" db="EMBL/GenBank/DDBJ databases">
        <title>Fulvimarina sp. 85, whole genome shotgun sequence.</title>
        <authorList>
            <person name="Tuo L."/>
        </authorList>
    </citation>
    <scope>NUCLEOTIDE SEQUENCE [LARGE SCALE GENOMIC DNA]</scope>
    <source>
        <strain evidence="3 4">85</strain>
    </source>
</reference>
<dbReference type="RefSeq" id="WP_116681844.1">
    <property type="nucleotide sequence ID" value="NZ_QURL01000002.1"/>
</dbReference>
<comment type="caution">
    <text evidence="3">The sequence shown here is derived from an EMBL/GenBank/DDBJ whole genome shotgun (WGS) entry which is preliminary data.</text>
</comment>
<accession>A0A371X6U6</accession>
<keyword evidence="4" id="KW-1185">Reference proteome</keyword>
<feature type="transmembrane region" description="Helical" evidence="1">
    <location>
        <begin position="80"/>
        <end position="99"/>
    </location>
</feature>
<proteinExistence type="predicted"/>
<organism evidence="3 4">
    <name type="scientific">Fulvimarina endophytica</name>
    <dbReference type="NCBI Taxonomy" id="2293836"/>
    <lineage>
        <taxon>Bacteria</taxon>
        <taxon>Pseudomonadati</taxon>
        <taxon>Pseudomonadota</taxon>
        <taxon>Alphaproteobacteria</taxon>
        <taxon>Hyphomicrobiales</taxon>
        <taxon>Aurantimonadaceae</taxon>
        <taxon>Fulvimarina</taxon>
    </lineage>
</organism>